<evidence type="ECO:0000313" key="2">
    <source>
        <dbReference type="Proteomes" id="UP000297910"/>
    </source>
</evidence>
<name>A0A4Z1FIE0_9HELO</name>
<evidence type="ECO:0000313" key="1">
    <source>
        <dbReference type="EMBL" id="TGO23058.1"/>
    </source>
</evidence>
<keyword evidence="2" id="KW-1185">Reference proteome</keyword>
<protein>
    <submittedName>
        <fullName evidence="1">Uncharacterized protein</fullName>
    </submittedName>
</protein>
<dbReference type="EMBL" id="PQXI01000145">
    <property type="protein sequence ID" value="TGO23058.1"/>
    <property type="molecule type" value="Genomic_DNA"/>
</dbReference>
<reference evidence="1 2" key="1">
    <citation type="submission" date="2017-12" db="EMBL/GenBank/DDBJ databases">
        <title>Comparative genomics of Botrytis spp.</title>
        <authorList>
            <person name="Valero-Jimenez C.A."/>
            <person name="Tapia P."/>
            <person name="Veloso J."/>
            <person name="Silva-Moreno E."/>
            <person name="Staats M."/>
            <person name="Valdes J.H."/>
            <person name="Van Kan J.A.L."/>
        </authorList>
    </citation>
    <scope>NUCLEOTIDE SEQUENCE [LARGE SCALE GENOMIC DNA]</scope>
    <source>
        <strain evidence="1 2">Bp0003</strain>
    </source>
</reference>
<dbReference type="Proteomes" id="UP000297910">
    <property type="component" value="Unassembled WGS sequence"/>
</dbReference>
<dbReference type="AlphaFoldDB" id="A0A4Z1FIE0"/>
<comment type="caution">
    <text evidence="1">The sequence shown here is derived from an EMBL/GenBank/DDBJ whole genome shotgun (WGS) entry which is preliminary data.</text>
</comment>
<gene>
    <name evidence="1" type="ORF">BPAE_0145g00070</name>
</gene>
<organism evidence="1 2">
    <name type="scientific">Botrytis paeoniae</name>
    <dbReference type="NCBI Taxonomy" id="278948"/>
    <lineage>
        <taxon>Eukaryota</taxon>
        <taxon>Fungi</taxon>
        <taxon>Dikarya</taxon>
        <taxon>Ascomycota</taxon>
        <taxon>Pezizomycotina</taxon>
        <taxon>Leotiomycetes</taxon>
        <taxon>Helotiales</taxon>
        <taxon>Sclerotiniaceae</taxon>
        <taxon>Botrytis</taxon>
    </lineage>
</organism>
<proteinExistence type="predicted"/>
<sequence>MRPPVTAFRLPPLPSSNELCRVAKGDTSGIIVQAPEGPNLFTTRIGHVPFEERVHVEITYVGELKQNLDSMYFSIPAWIAPHYGLNSLAKHPSTAESATSSIDHITGGIKITVDMILPEGQVIKRVESPWHMIAVSAGTDSAASQEGPTMIWASATLSNITTGLEKDFL</sequence>
<dbReference type="PANTHER" id="PTHR45737:SF6">
    <property type="entry name" value="VON WILLEBRAND FACTOR A DOMAIN-CONTAINING PROTEIN 5A"/>
    <property type="match status" value="1"/>
</dbReference>
<dbReference type="PANTHER" id="PTHR45737">
    <property type="entry name" value="VON WILLEBRAND FACTOR A DOMAIN-CONTAINING PROTEIN 5A"/>
    <property type="match status" value="1"/>
</dbReference>
<accession>A0A4Z1FIE0</accession>